<keyword evidence="10 23" id="KW-0675">Receptor</keyword>
<dbReference type="Pfam" id="PF01094">
    <property type="entry name" value="ANF_receptor"/>
    <property type="match status" value="1"/>
</dbReference>
<dbReference type="Gene3D" id="3.40.190.10">
    <property type="entry name" value="Periplasmic binding protein-like II"/>
    <property type="match status" value="2"/>
</dbReference>
<feature type="signal peptide" evidence="20">
    <location>
        <begin position="1"/>
        <end position="25"/>
    </location>
</feature>
<evidence type="ECO:0000256" key="9">
    <source>
        <dbReference type="ARBA" id="ARBA00023136"/>
    </source>
</evidence>
<dbReference type="InterPro" id="IPR015683">
    <property type="entry name" value="Ionotropic_Glu_rcpt"/>
</dbReference>
<dbReference type="FunFam" id="1.10.287.70:FF:000105">
    <property type="entry name" value="Eye-enriched kainate receptor, isoform A"/>
    <property type="match status" value="1"/>
</dbReference>
<keyword evidence="5 19" id="KW-0812">Transmembrane</keyword>
<dbReference type="SUPFAM" id="SSF53822">
    <property type="entry name" value="Periplasmic binding protein-like I"/>
    <property type="match status" value="1"/>
</dbReference>
<evidence type="ECO:0000256" key="4">
    <source>
        <dbReference type="ARBA" id="ARBA00022475"/>
    </source>
</evidence>
<keyword evidence="11" id="KW-0325">Glycoprotein</keyword>
<dbReference type="AlphaFoldDB" id="A0A2H4ZBD2"/>
<evidence type="ECO:0000256" key="19">
    <source>
        <dbReference type="SAM" id="Phobius"/>
    </source>
</evidence>
<evidence type="ECO:0000259" key="21">
    <source>
        <dbReference type="SMART" id="SM00079"/>
    </source>
</evidence>
<dbReference type="CDD" id="cd06382">
    <property type="entry name" value="PBP1_iGluR_Kainate"/>
    <property type="match status" value="1"/>
</dbReference>
<evidence type="ECO:0000313" key="23">
    <source>
        <dbReference type="EMBL" id="AUF73070.1"/>
    </source>
</evidence>
<dbReference type="EMBL" id="MF975494">
    <property type="protein sequence ID" value="AUF73070.1"/>
    <property type="molecule type" value="mRNA"/>
</dbReference>
<name>A0A2H4ZBD2_ANOCN</name>
<evidence type="ECO:0000256" key="18">
    <source>
        <dbReference type="PIRSR" id="PIRSR601508-3"/>
    </source>
</evidence>
<dbReference type="Pfam" id="PF10613">
    <property type="entry name" value="Lig_chan-Glu_bd"/>
    <property type="match status" value="1"/>
</dbReference>
<reference evidence="23" key="1">
    <citation type="journal article" date="2017" name="Sci. Rep.">
        <title>Antennal transcriptome analysis and expression profiles of olfactory genes in Anoplophora chinensis.</title>
        <authorList>
            <person name="Wang J."/>
            <person name="Hu P."/>
            <person name="Gao P."/>
            <person name="Tao J."/>
            <person name="Luo Y."/>
        </authorList>
    </citation>
    <scope>NUCLEOTIDE SEQUENCE</scope>
</reference>
<dbReference type="InterPro" id="IPR028082">
    <property type="entry name" value="Peripla_BP_I"/>
</dbReference>
<evidence type="ECO:0000256" key="11">
    <source>
        <dbReference type="ARBA" id="ARBA00023180"/>
    </source>
</evidence>
<dbReference type="InterPro" id="IPR019594">
    <property type="entry name" value="Glu/Gly-bd"/>
</dbReference>
<keyword evidence="20" id="KW-0732">Signal</keyword>
<keyword evidence="8" id="KW-0406">Ion transport</keyword>
<dbReference type="InterPro" id="IPR001508">
    <property type="entry name" value="Iono_Glu_rcpt_met"/>
</dbReference>
<dbReference type="GO" id="GO:0015276">
    <property type="term" value="F:ligand-gated monoatomic ion channel activity"/>
    <property type="evidence" value="ECO:0007669"/>
    <property type="project" value="InterPro"/>
</dbReference>
<evidence type="ECO:0000256" key="1">
    <source>
        <dbReference type="ARBA" id="ARBA00004651"/>
    </source>
</evidence>
<evidence type="ECO:0000256" key="8">
    <source>
        <dbReference type="ARBA" id="ARBA00023065"/>
    </source>
</evidence>
<feature type="domain" description="Ionotropic glutamate receptor C-terminal" evidence="21">
    <location>
        <begin position="415"/>
        <end position="787"/>
    </location>
</feature>
<evidence type="ECO:0000256" key="20">
    <source>
        <dbReference type="SAM" id="SignalP"/>
    </source>
</evidence>
<keyword evidence="6 19" id="KW-1133">Transmembrane helix</keyword>
<keyword evidence="7" id="KW-0770">Synapse</keyword>
<evidence type="ECO:0000256" key="7">
    <source>
        <dbReference type="ARBA" id="ARBA00023018"/>
    </source>
</evidence>
<evidence type="ECO:0000256" key="10">
    <source>
        <dbReference type="ARBA" id="ARBA00023170"/>
    </source>
</evidence>
<feature type="transmembrane region" description="Helical" evidence="19">
    <location>
        <begin position="808"/>
        <end position="831"/>
    </location>
</feature>
<keyword evidence="18" id="KW-1015">Disulfide bond</keyword>
<comment type="similarity">
    <text evidence="2">Belongs to the glutamate-gated ion channel (TC 1.A.10.1) family.</text>
</comment>
<feature type="binding site" evidence="16">
    <location>
        <position position="675"/>
    </location>
    <ligand>
        <name>L-glutamate</name>
        <dbReference type="ChEBI" id="CHEBI:29985"/>
    </ligand>
</feature>
<dbReference type="GO" id="GO:0038023">
    <property type="term" value="F:signaling receptor activity"/>
    <property type="evidence" value="ECO:0007669"/>
    <property type="project" value="InterPro"/>
</dbReference>
<sequence length="842" mass="95425">MKMPSNSASLVSVLLVYLSFGYCHTNVFKIGAIFEDVKSGDGALVLKEAFTTAISDINNSEDYDFKFLPIIEIIGDNPYEAMNTTCTLLEKGVMAIFGPSLEDNSNVVQSITDAKEIPHIEVRWDDHPQNGTIVNIHPYPDVLTRTYLDIIEAWGWRDFVILYENNESLQRVGELLKMFNPSKHRIVVRQLKDEFRTVLKELWRSGATHFVLDCTTDILPEVLNKAQQVGLMTNREHYIITNLDFHTLELTRYRYSETNITGMLFVDPDDKRLIKAAAKIYNMEEGMEFAAGWKLRLEEALLYDAVKMFAMAVKEAPQLKEYPFDVSCHNNQMFSEGTTIINYMKNFDYTGLTGRINKFDNEGFRKNFALDVIELMEGGITKVGVWNYSSHVQPLTITRIVNESTEDFSDIRNRTFIVAITLTQPYGMEKESTENLQGNDRYEGFAVDLIQELAAMRGFNYTIVVKDGKVGKFNNATGKYTGLIGDLHDRKIDLVVTDLTITYEREEAVDFTSPFMMLGISILYQKPTKAPPGFFSFADPFAFEVWRLLVLACVGVSFVLFVVGRISSSEWENPYPCIEEPEYLVNQLDLRNCAWFVTGSIMQQGSEIELKSVATRMVAGMWWFFTLLMVSSYTANLAAFLTTESPDPHFNNLRELVNNAEEKGIKYGAKLDGATANFIRDKADTDKDYAKAWEFMKKHDDVLVNETKDGVDRAAKEKYAFFMESSSIEYEIQRRCNLNQVNGLLDEKGYGIAMRKNESYRNSLSTGILILQNSGKLEEIKRTWWEQRKGGGQCLDKSSEAEATSLNLVNVGGVFGVTIAGTILALLMAMLETVLHAGKKIS</sequence>
<feature type="disulfide bond" evidence="18">
    <location>
        <begin position="736"/>
        <end position="794"/>
    </location>
</feature>
<feature type="site" description="Interaction with the cone snail toxin Con-ikot-ikot" evidence="17">
    <location>
        <position position="680"/>
    </location>
</feature>
<feature type="chain" id="PRO_5014177275" evidence="20">
    <location>
        <begin position="26"/>
        <end position="842"/>
    </location>
</feature>
<keyword evidence="4" id="KW-1003">Cell membrane</keyword>
<comment type="subcellular location">
    <subcellularLocation>
        <location evidence="1">Cell membrane</location>
        <topology evidence="1">Multi-pass membrane protein</topology>
    </subcellularLocation>
    <subcellularLocation>
        <location evidence="15">Postsynaptic cell membrane</location>
    </subcellularLocation>
</comment>
<feature type="transmembrane region" description="Helical" evidence="19">
    <location>
        <begin position="545"/>
        <end position="563"/>
    </location>
</feature>
<feature type="transmembrane region" description="Helical" evidence="19">
    <location>
        <begin position="621"/>
        <end position="641"/>
    </location>
</feature>
<dbReference type="FunFam" id="3.40.190.10:FF:000061">
    <property type="entry name" value="Glutamate receptor, ionotropic kainate"/>
    <property type="match status" value="1"/>
</dbReference>
<accession>A0A2H4ZBD2</accession>
<dbReference type="FunFam" id="3.40.190.10:FF:000178">
    <property type="entry name" value="Glutamate receptor subunit"/>
    <property type="match status" value="1"/>
</dbReference>
<keyword evidence="13" id="KW-1071">Ligand-gated ion channel</keyword>
<dbReference type="Pfam" id="PF00060">
    <property type="entry name" value="Lig_chan"/>
    <property type="match status" value="1"/>
</dbReference>
<dbReference type="PANTHER" id="PTHR18966">
    <property type="entry name" value="IONOTROPIC GLUTAMATE RECEPTOR"/>
    <property type="match status" value="1"/>
</dbReference>
<evidence type="ECO:0000256" key="12">
    <source>
        <dbReference type="ARBA" id="ARBA00023257"/>
    </source>
</evidence>
<dbReference type="Gene3D" id="1.10.287.70">
    <property type="match status" value="1"/>
</dbReference>
<keyword evidence="3" id="KW-0813">Transport</keyword>
<organism evidence="23">
    <name type="scientific">Anoplophora chinensis</name>
    <name type="common">Citrus longhorn beetle</name>
    <dbReference type="NCBI Taxonomy" id="217632"/>
    <lineage>
        <taxon>Eukaryota</taxon>
        <taxon>Metazoa</taxon>
        <taxon>Ecdysozoa</taxon>
        <taxon>Arthropoda</taxon>
        <taxon>Hexapoda</taxon>
        <taxon>Insecta</taxon>
        <taxon>Pterygota</taxon>
        <taxon>Neoptera</taxon>
        <taxon>Endopterygota</taxon>
        <taxon>Coleoptera</taxon>
        <taxon>Polyphaga</taxon>
        <taxon>Cucujiformia</taxon>
        <taxon>Chrysomeloidea</taxon>
        <taxon>Cerambycidae</taxon>
        <taxon>Lamiinae</taxon>
        <taxon>Lamiini</taxon>
        <taxon>Anoplophora</taxon>
    </lineage>
</organism>
<evidence type="ECO:0000256" key="15">
    <source>
        <dbReference type="ARBA" id="ARBA00034100"/>
    </source>
</evidence>
<evidence type="ECO:0000256" key="14">
    <source>
        <dbReference type="ARBA" id="ARBA00023303"/>
    </source>
</evidence>
<dbReference type="InterPro" id="IPR001828">
    <property type="entry name" value="ANF_lig-bd_rcpt"/>
</dbReference>
<dbReference type="SUPFAM" id="SSF53850">
    <property type="entry name" value="Periplasmic binding protein-like II"/>
    <property type="match status" value="1"/>
</dbReference>
<evidence type="ECO:0000256" key="5">
    <source>
        <dbReference type="ARBA" id="ARBA00022692"/>
    </source>
</evidence>
<keyword evidence="14" id="KW-0407">Ion channel</keyword>
<evidence type="ECO:0000256" key="17">
    <source>
        <dbReference type="PIRSR" id="PIRSR601508-2"/>
    </source>
</evidence>
<dbReference type="PRINTS" id="PR00177">
    <property type="entry name" value="NMDARECEPTOR"/>
</dbReference>
<evidence type="ECO:0000256" key="2">
    <source>
        <dbReference type="ARBA" id="ARBA00008685"/>
    </source>
</evidence>
<feature type="binding site" evidence="16">
    <location>
        <position position="724"/>
    </location>
    <ligand>
        <name>L-glutamate</name>
        <dbReference type="ChEBI" id="CHEBI:29985"/>
    </ligand>
</feature>
<dbReference type="GO" id="GO:0045211">
    <property type="term" value="C:postsynaptic membrane"/>
    <property type="evidence" value="ECO:0007669"/>
    <property type="project" value="UniProtKB-SubCell"/>
</dbReference>
<dbReference type="InterPro" id="IPR001320">
    <property type="entry name" value="Iontro_rcpt_C"/>
</dbReference>
<keyword evidence="9 19" id="KW-0472">Membrane</keyword>
<evidence type="ECO:0000256" key="3">
    <source>
        <dbReference type="ARBA" id="ARBA00022448"/>
    </source>
</evidence>
<evidence type="ECO:0000256" key="13">
    <source>
        <dbReference type="ARBA" id="ARBA00023286"/>
    </source>
</evidence>
<evidence type="ECO:0000256" key="6">
    <source>
        <dbReference type="ARBA" id="ARBA00022989"/>
    </source>
</evidence>
<dbReference type="SMART" id="SM00918">
    <property type="entry name" value="Lig_chan-Glu_bd"/>
    <property type="match status" value="1"/>
</dbReference>
<dbReference type="SMART" id="SM00079">
    <property type="entry name" value="PBPe"/>
    <property type="match status" value="1"/>
</dbReference>
<proteinExistence type="evidence at transcript level"/>
<feature type="domain" description="Ionotropic glutamate receptor L-glutamate and glycine-binding" evidence="22">
    <location>
        <begin position="425"/>
        <end position="489"/>
    </location>
</feature>
<evidence type="ECO:0000259" key="22">
    <source>
        <dbReference type="SMART" id="SM00918"/>
    </source>
</evidence>
<feature type="binding site" evidence="16">
    <location>
        <position position="505"/>
    </location>
    <ligand>
        <name>L-glutamate</name>
        <dbReference type="ChEBI" id="CHEBI:29985"/>
    </ligand>
</feature>
<dbReference type="Gene3D" id="3.40.50.2300">
    <property type="match status" value="2"/>
</dbReference>
<evidence type="ECO:0000256" key="16">
    <source>
        <dbReference type="PIRSR" id="PIRSR601508-1"/>
    </source>
</evidence>
<keyword evidence="12" id="KW-0628">Postsynaptic cell membrane</keyword>
<feature type="binding site" evidence="16">
    <location>
        <position position="500"/>
    </location>
    <ligand>
        <name>L-glutamate</name>
        <dbReference type="ChEBI" id="CHEBI:29985"/>
    </ligand>
</feature>
<protein>
    <submittedName>
        <fullName evidence="23">Ionotropic receptor</fullName>
    </submittedName>
</protein>